<dbReference type="SUPFAM" id="SSF46626">
    <property type="entry name" value="Cytochrome c"/>
    <property type="match status" value="1"/>
</dbReference>
<dbReference type="GO" id="GO:0009055">
    <property type="term" value="F:electron transfer activity"/>
    <property type="evidence" value="ECO:0007669"/>
    <property type="project" value="InterPro"/>
</dbReference>
<keyword evidence="2 4" id="KW-0479">Metal-binding</keyword>
<organism evidence="7 8">
    <name type="scientific">Hansschlegelia zhihuaiae</name>
    <dbReference type="NCBI Taxonomy" id="405005"/>
    <lineage>
        <taxon>Bacteria</taxon>
        <taxon>Pseudomonadati</taxon>
        <taxon>Pseudomonadota</taxon>
        <taxon>Alphaproteobacteria</taxon>
        <taxon>Hyphomicrobiales</taxon>
        <taxon>Methylopilaceae</taxon>
        <taxon>Hansschlegelia</taxon>
    </lineage>
</organism>
<comment type="caution">
    <text evidence="7">The sequence shown here is derived from an EMBL/GenBank/DDBJ whole genome shotgun (WGS) entry which is preliminary data.</text>
</comment>
<dbReference type="GO" id="GO:0046872">
    <property type="term" value="F:metal ion binding"/>
    <property type="evidence" value="ECO:0007669"/>
    <property type="project" value="UniProtKB-KW"/>
</dbReference>
<feature type="domain" description="Cytochrome c" evidence="6">
    <location>
        <begin position="31"/>
        <end position="109"/>
    </location>
</feature>
<keyword evidence="1 4" id="KW-0349">Heme</keyword>
<keyword evidence="5" id="KW-0732">Signal</keyword>
<dbReference type="Pfam" id="PF13442">
    <property type="entry name" value="Cytochrome_CBB3"/>
    <property type="match status" value="1"/>
</dbReference>
<keyword evidence="8" id="KW-1185">Reference proteome</keyword>
<dbReference type="PROSITE" id="PS51007">
    <property type="entry name" value="CYTC"/>
    <property type="match status" value="1"/>
</dbReference>
<dbReference type="GO" id="GO:0020037">
    <property type="term" value="F:heme binding"/>
    <property type="evidence" value="ECO:0007669"/>
    <property type="project" value="InterPro"/>
</dbReference>
<dbReference type="Proteomes" id="UP000289708">
    <property type="component" value="Unassembled WGS sequence"/>
</dbReference>
<reference evidence="7 8" key="1">
    <citation type="submission" date="2018-12" db="EMBL/GenBank/DDBJ databases">
        <title>bacterium Hansschlegelia zhihuaiae S113.</title>
        <authorList>
            <person name="He J."/>
        </authorList>
    </citation>
    <scope>NUCLEOTIDE SEQUENCE [LARGE SCALE GENOMIC DNA]</scope>
    <source>
        <strain evidence="7 8">S 113</strain>
    </source>
</reference>
<name>A0A4Q0MDB5_9HYPH</name>
<evidence type="ECO:0000313" key="8">
    <source>
        <dbReference type="Proteomes" id="UP000289708"/>
    </source>
</evidence>
<feature type="signal peptide" evidence="5">
    <location>
        <begin position="1"/>
        <end position="23"/>
    </location>
</feature>
<proteinExistence type="predicted"/>
<dbReference type="OrthoDB" id="9779283at2"/>
<evidence type="ECO:0000256" key="4">
    <source>
        <dbReference type="PROSITE-ProRule" id="PRU00433"/>
    </source>
</evidence>
<dbReference type="RefSeq" id="WP_128778589.1">
    <property type="nucleotide sequence ID" value="NZ_RYFI01000017.1"/>
</dbReference>
<keyword evidence="3 4" id="KW-0408">Iron</keyword>
<evidence type="ECO:0000256" key="5">
    <source>
        <dbReference type="SAM" id="SignalP"/>
    </source>
</evidence>
<evidence type="ECO:0000313" key="7">
    <source>
        <dbReference type="EMBL" id="RXF70796.1"/>
    </source>
</evidence>
<dbReference type="EMBL" id="RYFI01000017">
    <property type="protein sequence ID" value="RXF70796.1"/>
    <property type="molecule type" value="Genomic_DNA"/>
</dbReference>
<dbReference type="Gene3D" id="1.10.760.10">
    <property type="entry name" value="Cytochrome c-like domain"/>
    <property type="match status" value="1"/>
</dbReference>
<dbReference type="AlphaFoldDB" id="A0A4Q0MDB5"/>
<protein>
    <submittedName>
        <fullName evidence="7">Cytochrome c</fullName>
    </submittedName>
</protein>
<evidence type="ECO:0000259" key="6">
    <source>
        <dbReference type="PROSITE" id="PS51007"/>
    </source>
</evidence>
<evidence type="ECO:0000256" key="1">
    <source>
        <dbReference type="ARBA" id="ARBA00022617"/>
    </source>
</evidence>
<dbReference type="InterPro" id="IPR036909">
    <property type="entry name" value="Cyt_c-like_dom_sf"/>
</dbReference>
<evidence type="ECO:0000256" key="2">
    <source>
        <dbReference type="ARBA" id="ARBA00022723"/>
    </source>
</evidence>
<sequence length="131" mass="13839">MRSVIHLGLLGAVMALGLHPAIAAEGPFTQAQLDAGGLLYNDHCRECHAKDGAGALGPKLSGDQFRQMFGGQPVANLRDWIFQNMPQNAPGTLPDAQLDPILAYILSLNGYAPGQTALSADTAKTVQFDPK</sequence>
<accession>A0A4Q0MDB5</accession>
<dbReference type="InterPro" id="IPR009056">
    <property type="entry name" value="Cyt_c-like_dom"/>
</dbReference>
<gene>
    <name evidence="7" type="ORF">EK403_16585</name>
</gene>
<feature type="chain" id="PRO_5020830512" evidence="5">
    <location>
        <begin position="24"/>
        <end position="131"/>
    </location>
</feature>
<evidence type="ECO:0000256" key="3">
    <source>
        <dbReference type="ARBA" id="ARBA00023004"/>
    </source>
</evidence>